<proteinExistence type="predicted"/>
<evidence type="ECO:0000313" key="1">
    <source>
        <dbReference type="EMBL" id="GKT51552.1"/>
    </source>
</evidence>
<evidence type="ECO:0000313" key="2">
    <source>
        <dbReference type="Proteomes" id="UP001055115"/>
    </source>
</evidence>
<gene>
    <name evidence="1" type="ORF">ColSpa_11733</name>
</gene>
<keyword evidence="2" id="KW-1185">Reference proteome</keyword>
<dbReference type="RefSeq" id="XP_049133902.1">
    <property type="nucleotide sequence ID" value="XM_049277945.1"/>
</dbReference>
<dbReference type="GeneID" id="73332535"/>
<sequence length="73" mass="7983">MATPENPANIQYQDLHPSVSAMYEDAMTKLEVEEDLCRPIDLEDAGALVEEIDILTHTELGKSRHKASACGGL</sequence>
<dbReference type="EMBL" id="BQXU01000050">
    <property type="protein sequence ID" value="GKT51552.1"/>
    <property type="molecule type" value="Genomic_DNA"/>
</dbReference>
<comment type="caution">
    <text evidence="1">The sequence shown here is derived from an EMBL/GenBank/DDBJ whole genome shotgun (WGS) entry which is preliminary data.</text>
</comment>
<accession>A0AA37PG64</accession>
<name>A0AA37PG64_9PEZI</name>
<dbReference type="AlphaFoldDB" id="A0AA37PG64"/>
<reference evidence="1 2" key="1">
    <citation type="submission" date="2022-03" db="EMBL/GenBank/DDBJ databases">
        <title>Genome data of Colletotrichum spp.</title>
        <authorList>
            <person name="Utami Y.D."/>
            <person name="Hiruma K."/>
        </authorList>
    </citation>
    <scope>NUCLEOTIDE SEQUENCE [LARGE SCALE GENOMIC DNA]</scope>
    <source>
        <strain evidence="1 2">MAFF 239500</strain>
    </source>
</reference>
<organism evidence="1 2">
    <name type="scientific">Colletotrichum spaethianum</name>
    <dbReference type="NCBI Taxonomy" id="700344"/>
    <lineage>
        <taxon>Eukaryota</taxon>
        <taxon>Fungi</taxon>
        <taxon>Dikarya</taxon>
        <taxon>Ascomycota</taxon>
        <taxon>Pezizomycotina</taxon>
        <taxon>Sordariomycetes</taxon>
        <taxon>Hypocreomycetidae</taxon>
        <taxon>Glomerellales</taxon>
        <taxon>Glomerellaceae</taxon>
        <taxon>Colletotrichum</taxon>
        <taxon>Colletotrichum spaethianum species complex</taxon>
    </lineage>
</organism>
<dbReference type="Proteomes" id="UP001055115">
    <property type="component" value="Unassembled WGS sequence"/>
</dbReference>
<protein>
    <submittedName>
        <fullName evidence="1">Uncharacterized protein</fullName>
    </submittedName>
</protein>